<dbReference type="InterPro" id="IPR036852">
    <property type="entry name" value="Peptidase_S8/S53_dom_sf"/>
</dbReference>
<evidence type="ECO:0000256" key="2">
    <source>
        <dbReference type="ARBA" id="ARBA00004613"/>
    </source>
</evidence>
<dbReference type="FunFam" id="3.80.10.10:FF:000555">
    <property type="entry name" value="Leucine-rich repeat family protein"/>
    <property type="match status" value="1"/>
</dbReference>
<dbReference type="CDD" id="cd02120">
    <property type="entry name" value="PA_subtilisin_like"/>
    <property type="match status" value="1"/>
</dbReference>
<feature type="active site" description="Charge relay system" evidence="15 16">
    <location>
        <position position="548"/>
    </location>
</feature>
<feature type="domain" description="Inhibitor I9" evidence="19">
    <location>
        <begin position="435"/>
        <end position="516"/>
    </location>
</feature>
<dbReference type="InterPro" id="IPR041469">
    <property type="entry name" value="Subtilisin-like_FN3"/>
</dbReference>
<dbReference type="Gene3D" id="3.80.10.10">
    <property type="entry name" value="Ribonuclease Inhibitor"/>
    <property type="match status" value="2"/>
</dbReference>
<dbReference type="InterPro" id="IPR000209">
    <property type="entry name" value="Peptidase_S8/S53_dom"/>
</dbReference>
<feature type="active site" description="Charge relay system" evidence="15 16">
    <location>
        <position position="926"/>
    </location>
</feature>
<dbReference type="FunFam" id="3.80.10.10:FF:000041">
    <property type="entry name" value="LRR receptor-like serine/threonine-protein kinase ERECTA"/>
    <property type="match status" value="2"/>
</dbReference>
<dbReference type="InterPro" id="IPR003137">
    <property type="entry name" value="PA_domain"/>
</dbReference>
<dbReference type="PROSITE" id="PS51892">
    <property type="entry name" value="SUBTILASE"/>
    <property type="match status" value="1"/>
</dbReference>
<gene>
    <name evidence="23" type="ORF">WN944_009365</name>
</gene>
<evidence type="ECO:0000259" key="17">
    <source>
        <dbReference type="Pfam" id="PF00082"/>
    </source>
</evidence>
<dbReference type="Gene3D" id="2.60.40.2310">
    <property type="match status" value="1"/>
</dbReference>
<dbReference type="Pfam" id="PF17766">
    <property type="entry name" value="fn3_6"/>
    <property type="match status" value="1"/>
</dbReference>
<dbReference type="EMBL" id="JBCGBO010000002">
    <property type="protein sequence ID" value="KAK9220941.1"/>
    <property type="molecule type" value="Genomic_DNA"/>
</dbReference>
<evidence type="ECO:0000256" key="7">
    <source>
        <dbReference type="ARBA" id="ARBA00022692"/>
    </source>
</evidence>
<dbReference type="GO" id="GO:0006508">
    <property type="term" value="P:proteolysis"/>
    <property type="evidence" value="ECO:0007669"/>
    <property type="project" value="UniProtKB-KW"/>
</dbReference>
<comment type="similarity">
    <text evidence="4 16">Belongs to the peptidase S8 family.</text>
</comment>
<feature type="domain" description="PA" evidence="18">
    <location>
        <begin position="763"/>
        <end position="843"/>
    </location>
</feature>
<keyword evidence="8" id="KW-0732">Signal</keyword>
<keyword evidence="12" id="KW-1133">Transmembrane helix</keyword>
<dbReference type="InterPro" id="IPR015500">
    <property type="entry name" value="Peptidase_S8_subtilisin-rel"/>
</dbReference>
<evidence type="ECO:0000259" key="18">
    <source>
        <dbReference type="Pfam" id="PF02225"/>
    </source>
</evidence>
<organism evidence="23 24">
    <name type="scientific">Citrus x changshan-huyou</name>
    <dbReference type="NCBI Taxonomy" id="2935761"/>
    <lineage>
        <taxon>Eukaryota</taxon>
        <taxon>Viridiplantae</taxon>
        <taxon>Streptophyta</taxon>
        <taxon>Embryophyta</taxon>
        <taxon>Tracheophyta</taxon>
        <taxon>Spermatophyta</taxon>
        <taxon>Magnoliopsida</taxon>
        <taxon>eudicotyledons</taxon>
        <taxon>Gunneridae</taxon>
        <taxon>Pentapetalae</taxon>
        <taxon>rosids</taxon>
        <taxon>malvids</taxon>
        <taxon>Sapindales</taxon>
        <taxon>Rutaceae</taxon>
        <taxon>Aurantioideae</taxon>
        <taxon>Citrus</taxon>
    </lineage>
</organism>
<keyword evidence="10 16" id="KW-0378">Hydrolase</keyword>
<evidence type="ECO:0000256" key="6">
    <source>
        <dbReference type="ARBA" id="ARBA00022670"/>
    </source>
</evidence>
<comment type="subcellular location">
    <subcellularLocation>
        <location evidence="1">Membrane</location>
        <topology evidence="1">Single-pass type I membrane protein</topology>
    </subcellularLocation>
    <subcellularLocation>
        <location evidence="2">Secreted</location>
    </subcellularLocation>
</comment>
<keyword evidence="24" id="KW-1185">Reference proteome</keyword>
<dbReference type="Pfam" id="PF08263">
    <property type="entry name" value="LRRNT_2"/>
    <property type="match status" value="1"/>
</dbReference>
<comment type="similarity">
    <text evidence="3">Belongs to the RLP family.</text>
</comment>
<keyword evidence="9" id="KW-0677">Repeat</keyword>
<feature type="domain" description="Subtilisin-like protease fibronectin type-III" evidence="21">
    <location>
        <begin position="1040"/>
        <end position="1135"/>
    </location>
</feature>
<dbReference type="SUPFAM" id="SSF52743">
    <property type="entry name" value="Subtilisin-like"/>
    <property type="match status" value="1"/>
</dbReference>
<keyword evidence="7" id="KW-0812">Transmembrane</keyword>
<dbReference type="GO" id="GO:0005576">
    <property type="term" value="C:extracellular region"/>
    <property type="evidence" value="ECO:0007669"/>
    <property type="project" value="UniProtKB-SubCell"/>
</dbReference>
<name>A0AAP0MS10_9ROSI</name>
<evidence type="ECO:0000259" key="22">
    <source>
        <dbReference type="Pfam" id="PF23598"/>
    </source>
</evidence>
<evidence type="ECO:0000256" key="4">
    <source>
        <dbReference type="ARBA" id="ARBA00011073"/>
    </source>
</evidence>
<dbReference type="InterPro" id="IPR055414">
    <property type="entry name" value="LRR_R13L4/SHOC2-like"/>
</dbReference>
<feature type="domain" description="Leucine-rich repeat-containing N-terminal plant-type" evidence="20">
    <location>
        <begin position="54"/>
        <end position="93"/>
    </location>
</feature>
<evidence type="ECO:0000256" key="14">
    <source>
        <dbReference type="ARBA" id="ARBA00023180"/>
    </source>
</evidence>
<feature type="domain" description="Peptidase S8/S53" evidence="17">
    <location>
        <begin position="539"/>
        <end position="962"/>
    </location>
</feature>
<dbReference type="InterPro" id="IPR023827">
    <property type="entry name" value="Peptidase_S8_Asp-AS"/>
</dbReference>
<feature type="domain" description="Disease resistance R13L4/SHOC-2-like LRR" evidence="22">
    <location>
        <begin position="155"/>
        <end position="306"/>
    </location>
</feature>
<dbReference type="Gene3D" id="3.40.50.200">
    <property type="entry name" value="Peptidase S8/S53 domain"/>
    <property type="match status" value="1"/>
</dbReference>
<keyword evidence="14" id="KW-0325">Glycoprotein</keyword>
<evidence type="ECO:0000256" key="12">
    <source>
        <dbReference type="ARBA" id="ARBA00022989"/>
    </source>
</evidence>
<dbReference type="PROSITE" id="PS00136">
    <property type="entry name" value="SUBTILASE_ASP"/>
    <property type="match status" value="1"/>
</dbReference>
<dbReference type="Pfam" id="PF00082">
    <property type="entry name" value="Peptidase_S8"/>
    <property type="match status" value="1"/>
</dbReference>
<dbReference type="Pfam" id="PF05922">
    <property type="entry name" value="Inhibitor_I9"/>
    <property type="match status" value="1"/>
</dbReference>
<evidence type="ECO:0000256" key="10">
    <source>
        <dbReference type="ARBA" id="ARBA00022801"/>
    </source>
</evidence>
<evidence type="ECO:0000256" key="13">
    <source>
        <dbReference type="ARBA" id="ARBA00023136"/>
    </source>
</evidence>
<dbReference type="InterPro" id="IPR032675">
    <property type="entry name" value="LRR_dom_sf"/>
</dbReference>
<reference evidence="23 24" key="1">
    <citation type="submission" date="2024-05" db="EMBL/GenBank/DDBJ databases">
        <title>Haplotype-resolved chromosome-level genome assembly of Huyou (Citrus changshanensis).</title>
        <authorList>
            <person name="Miao C."/>
            <person name="Chen W."/>
            <person name="Wu Y."/>
            <person name="Wang L."/>
            <person name="Zhao S."/>
            <person name="Grierson D."/>
            <person name="Xu C."/>
            <person name="Chen K."/>
        </authorList>
    </citation>
    <scope>NUCLEOTIDE SEQUENCE [LARGE SCALE GENOMIC DNA]</scope>
    <source>
        <strain evidence="23">01-14</strain>
        <tissue evidence="23">Leaf</tissue>
    </source>
</reference>
<evidence type="ECO:0000256" key="5">
    <source>
        <dbReference type="ARBA" id="ARBA00022614"/>
    </source>
</evidence>
<dbReference type="Pfam" id="PF23598">
    <property type="entry name" value="LRR_14"/>
    <property type="match status" value="1"/>
</dbReference>
<comment type="caution">
    <text evidence="23">The sequence shown here is derived from an EMBL/GenBank/DDBJ whole genome shotgun (WGS) entry which is preliminary data.</text>
</comment>
<keyword evidence="5" id="KW-0433">Leucine-rich repeat</keyword>
<keyword evidence="6 16" id="KW-0645">Protease</keyword>
<keyword evidence="13" id="KW-0472">Membrane</keyword>
<evidence type="ECO:0000259" key="21">
    <source>
        <dbReference type="Pfam" id="PF17766"/>
    </source>
</evidence>
<dbReference type="GO" id="GO:0016020">
    <property type="term" value="C:membrane"/>
    <property type="evidence" value="ECO:0007669"/>
    <property type="project" value="UniProtKB-SubCell"/>
</dbReference>
<evidence type="ECO:0000256" key="11">
    <source>
        <dbReference type="ARBA" id="ARBA00022825"/>
    </source>
</evidence>
<dbReference type="Gene3D" id="3.50.30.30">
    <property type="match status" value="1"/>
</dbReference>
<dbReference type="InterPro" id="IPR045051">
    <property type="entry name" value="SBT"/>
</dbReference>
<dbReference type="SUPFAM" id="SSF52058">
    <property type="entry name" value="L domain-like"/>
    <property type="match status" value="1"/>
</dbReference>
<dbReference type="GO" id="GO:0004252">
    <property type="term" value="F:serine-type endopeptidase activity"/>
    <property type="evidence" value="ECO:0007669"/>
    <property type="project" value="UniProtKB-UniRule"/>
</dbReference>
<evidence type="ECO:0000259" key="20">
    <source>
        <dbReference type="Pfam" id="PF08263"/>
    </source>
</evidence>
<proteinExistence type="inferred from homology"/>
<dbReference type="PANTHER" id="PTHR10795">
    <property type="entry name" value="PROPROTEIN CONVERTASE SUBTILISIN/KEXIN"/>
    <property type="match status" value="1"/>
</dbReference>
<dbReference type="InterPro" id="IPR013210">
    <property type="entry name" value="LRR_N_plant-typ"/>
</dbReference>
<keyword evidence="11 16" id="KW-0720">Serine protease</keyword>
<dbReference type="InterPro" id="IPR034197">
    <property type="entry name" value="Peptidases_S8_3"/>
</dbReference>
<dbReference type="InterPro" id="IPR010259">
    <property type="entry name" value="S8pro/Inhibitor_I9"/>
</dbReference>
<accession>A0AAP0MS10</accession>
<dbReference type="Gene3D" id="3.30.70.80">
    <property type="entry name" value="Peptidase S8 propeptide/proteinase inhibitor I9"/>
    <property type="match status" value="1"/>
</dbReference>
<feature type="active site" description="Charge relay system" evidence="15 16">
    <location>
        <position position="605"/>
    </location>
</feature>
<evidence type="ECO:0000259" key="19">
    <source>
        <dbReference type="Pfam" id="PF05922"/>
    </source>
</evidence>
<evidence type="ECO:0000313" key="24">
    <source>
        <dbReference type="Proteomes" id="UP001428341"/>
    </source>
</evidence>
<evidence type="ECO:0000256" key="1">
    <source>
        <dbReference type="ARBA" id="ARBA00004479"/>
    </source>
</evidence>
<evidence type="ECO:0000256" key="8">
    <source>
        <dbReference type="ARBA" id="ARBA00022729"/>
    </source>
</evidence>
<dbReference type="AlphaFoldDB" id="A0AAP0MS10"/>
<sequence>MLKTQSTSLPNVNPKLIVSDQAKNNMGGGVTFYTAQLLLIFLAVSSSVVNCCPPSERAALLAFKAALHEPYLGIFNSWTGNDCCHNWYGVSCDQETHRVADINLRGESEDPIFQRAHRTGYMTGYVSPAVCKLTGLSSFTLADWKGITGEIPRCISSIPFLRILDLIGNKLSGDIPRDIGRLHRLAVLNIADNNISGTIPPSIANLSSLMHLDLRNNRISGPIPGSIGRLRMMSRALLSRNQISGTIPSSISRIYRLADLDLSMNQMSGMIPASLGKMAVLATLNLDFNKLSGPIPASLMNSGISNLNLSRNMLEGKIADVFGPRSYFTAIDLAYNKLSGPIPRTLSAASYIGHLDFSHNYLCGRIPDGSPFDHLEASSTLTLSDSLYHIERIMSGKMLNTGAVLVSLVFIIINFSPAIIAVRASNESDKDGLQTYIIYVQKPEQGDLDSWYRSFLPEATVSNSSDHDRNQSSRILYFYKNVVSGFAARLTAEEVRAMETKKGFISARVENTLHLHTTHTPNFLGLHKSSGFWKDSNFGKGVIIGVLDTGITPGHPSFNDEGMPPPPAKWRGKCELVGATCNNKLIGVRNFFCSKDGSAIDYTGHGTHTASTAAGNFVHGANIFGQANGTAVGMAPLAHLAVYKVCNPNVYCPESAVIAGIDAAIEDGVDVLSLSFGLGLSQFYDNGIAKATFAAIRRGIFVSIAAGNSGPNHYTLVNDAPWMLTVGASTIDRGITISVRLGNQETYDGEALWQWTDIPSKRLPLVYPDARNHSTTTFCSPETLKSVDVKGKVVLCQRGASGDDVLNAGGAAMILMNDELFGDSTLIQRNSLPNVRVSHAVSESIKAYINSTSSPTAALVMKGTVIGGGSAPQVVAFSGRGPSRISPGILKPDIIGPGLNIIAAWKTTVDPIANRVYTFDIASGTSMACPHLSGVAALLKSAHPNWSHAAIKSAMMTTADTVNLEGKPILDCTRLPADLYAVGAGQVNPSKANDPGLVYDIQPDDYIPYLCGLNYTDEQVQSIVDREVQCAKVSSIPEAELNYPSFSIKLGYSPQTYHRTVTNVGKAKSFYTRQIVAPEGVEITVHPHNISFAAKNQKVTYSVTFTRTGNTTASSAQAYLSWVSDKYTVKSPIAISFE</sequence>
<evidence type="ECO:0000313" key="23">
    <source>
        <dbReference type="EMBL" id="KAK9220941.1"/>
    </source>
</evidence>
<evidence type="ECO:0000256" key="3">
    <source>
        <dbReference type="ARBA" id="ARBA00009592"/>
    </source>
</evidence>
<dbReference type="Proteomes" id="UP001428341">
    <property type="component" value="Unassembled WGS sequence"/>
</dbReference>
<evidence type="ECO:0000256" key="16">
    <source>
        <dbReference type="PROSITE-ProRule" id="PRU01240"/>
    </source>
</evidence>
<dbReference type="Pfam" id="PF02225">
    <property type="entry name" value="PA"/>
    <property type="match status" value="1"/>
</dbReference>
<dbReference type="InterPro" id="IPR037045">
    <property type="entry name" value="S8pro/Inhibitor_I9_sf"/>
</dbReference>
<evidence type="ECO:0000256" key="9">
    <source>
        <dbReference type="ARBA" id="ARBA00022737"/>
    </source>
</evidence>
<evidence type="ECO:0000256" key="15">
    <source>
        <dbReference type="PIRSR" id="PIRSR615500-1"/>
    </source>
</evidence>
<dbReference type="PRINTS" id="PR00723">
    <property type="entry name" value="SUBTILISIN"/>
</dbReference>
<protein>
    <submittedName>
        <fullName evidence="23">Uncharacterized protein</fullName>
    </submittedName>
</protein>
<dbReference type="CDD" id="cd04852">
    <property type="entry name" value="Peptidases_S8_3"/>
    <property type="match status" value="1"/>
</dbReference>